<keyword evidence="1" id="KW-0812">Transmembrane</keyword>
<dbReference type="EMBL" id="MQWA01000001">
    <property type="protein sequence ID" value="PQJ29820.1"/>
    <property type="molecule type" value="Genomic_DNA"/>
</dbReference>
<protein>
    <recommendedName>
        <fullName evidence="4">DUF4149 domain-containing protein</fullName>
    </recommendedName>
</protein>
<name>A0A2S7U5H1_9BACT</name>
<feature type="transmembrane region" description="Helical" evidence="1">
    <location>
        <begin position="45"/>
        <end position="65"/>
    </location>
</feature>
<evidence type="ECO:0000256" key="1">
    <source>
        <dbReference type="SAM" id="Phobius"/>
    </source>
</evidence>
<evidence type="ECO:0000313" key="3">
    <source>
        <dbReference type="Proteomes" id="UP000239907"/>
    </source>
</evidence>
<feature type="transmembrane region" description="Helical" evidence="1">
    <location>
        <begin position="71"/>
        <end position="90"/>
    </location>
</feature>
<reference evidence="2 3" key="1">
    <citation type="submission" date="2016-12" db="EMBL/GenBank/DDBJ databases">
        <title>Study of bacterial adaptation to deep sea.</title>
        <authorList>
            <person name="Song J."/>
            <person name="Yoshizawa S."/>
            <person name="Kogure K."/>
        </authorList>
    </citation>
    <scope>NUCLEOTIDE SEQUENCE [LARGE SCALE GENOMIC DNA]</scope>
    <source>
        <strain evidence="2 3">SAORIC-165</strain>
    </source>
</reference>
<evidence type="ECO:0000313" key="2">
    <source>
        <dbReference type="EMBL" id="PQJ29820.1"/>
    </source>
</evidence>
<keyword evidence="1" id="KW-1133">Transmembrane helix</keyword>
<organism evidence="2 3">
    <name type="scientific">Rubritalea profundi</name>
    <dbReference type="NCBI Taxonomy" id="1658618"/>
    <lineage>
        <taxon>Bacteria</taxon>
        <taxon>Pseudomonadati</taxon>
        <taxon>Verrucomicrobiota</taxon>
        <taxon>Verrucomicrobiia</taxon>
        <taxon>Verrucomicrobiales</taxon>
        <taxon>Rubritaleaceae</taxon>
        <taxon>Rubritalea</taxon>
    </lineage>
</organism>
<dbReference type="Proteomes" id="UP000239907">
    <property type="component" value="Unassembled WGS sequence"/>
</dbReference>
<dbReference type="RefSeq" id="WP_105044335.1">
    <property type="nucleotide sequence ID" value="NZ_MQWA01000001.1"/>
</dbReference>
<dbReference type="AlphaFoldDB" id="A0A2S7U5H1"/>
<feature type="transmembrane region" description="Helical" evidence="1">
    <location>
        <begin position="111"/>
        <end position="133"/>
    </location>
</feature>
<gene>
    <name evidence="2" type="ORF">BSZ32_15925</name>
</gene>
<accession>A0A2S7U5H1</accession>
<sequence>MMLETLVKLAGIGQLCLVAGSVFIPKCLNWKEAIGTANKLTRQLFLTYAGYILGMHLFFGLISTFATNEMLAGGFLSTALCALMTIWWGVRIILQFCCFDRSCIPQTKFNYLAEGLLVMLFIGLTTIYGMALWRNLL</sequence>
<dbReference type="OrthoDB" id="2678466at2"/>
<evidence type="ECO:0008006" key="4">
    <source>
        <dbReference type="Google" id="ProtNLM"/>
    </source>
</evidence>
<feature type="transmembrane region" description="Helical" evidence="1">
    <location>
        <begin position="6"/>
        <end position="24"/>
    </location>
</feature>
<proteinExistence type="predicted"/>
<keyword evidence="3" id="KW-1185">Reference proteome</keyword>
<keyword evidence="1" id="KW-0472">Membrane</keyword>
<comment type="caution">
    <text evidence="2">The sequence shown here is derived from an EMBL/GenBank/DDBJ whole genome shotgun (WGS) entry which is preliminary data.</text>
</comment>